<evidence type="ECO:0000313" key="3">
    <source>
        <dbReference type="EMBL" id="MDT3724806.1"/>
    </source>
</evidence>
<dbReference type="NCBIfam" id="NF038319">
    <property type="entry name" value="DISARM_DrmC_I"/>
    <property type="match status" value="1"/>
</dbReference>
<dbReference type="PROSITE" id="PS50035">
    <property type="entry name" value="PLD"/>
    <property type="match status" value="1"/>
</dbReference>
<comment type="caution">
    <text evidence="3">The sequence shown here is derived from an EMBL/GenBank/DDBJ whole genome shotgun (WGS) entry which is preliminary data.</text>
</comment>
<feature type="region of interest" description="Disordered" evidence="1">
    <location>
        <begin position="1"/>
        <end position="29"/>
    </location>
</feature>
<proteinExistence type="predicted"/>
<reference evidence="3" key="1">
    <citation type="submission" date="2024-05" db="EMBL/GenBank/DDBJ databases">
        <title>30 novel species of actinomycetes from the DSMZ collection.</title>
        <authorList>
            <person name="Nouioui I."/>
        </authorList>
    </citation>
    <scope>NUCLEOTIDE SEQUENCE</scope>
    <source>
        <strain evidence="3">DSM 41972</strain>
    </source>
</reference>
<protein>
    <submittedName>
        <fullName evidence="3">DISARM system phospholipase D-like protein DrmC</fullName>
    </submittedName>
</protein>
<dbReference type="SUPFAM" id="SSF56024">
    <property type="entry name" value="Phospholipase D/nuclease"/>
    <property type="match status" value="1"/>
</dbReference>
<dbReference type="Gene3D" id="3.30.870.10">
    <property type="entry name" value="Endonuclease Chain A"/>
    <property type="match status" value="1"/>
</dbReference>
<evidence type="ECO:0000313" key="4">
    <source>
        <dbReference type="Proteomes" id="UP001181313"/>
    </source>
</evidence>
<dbReference type="SMART" id="SM00155">
    <property type="entry name" value="PLDc"/>
    <property type="match status" value="1"/>
</dbReference>
<dbReference type="RefSeq" id="WP_139118478.1">
    <property type="nucleotide sequence ID" value="NZ_JAVSGH010000007.1"/>
</dbReference>
<gene>
    <name evidence="3" type="primary">drmC</name>
    <name evidence="3" type="ORF">ROS62_07850</name>
</gene>
<dbReference type="PANTHER" id="PTHR21248">
    <property type="entry name" value="CARDIOLIPIN SYNTHASE"/>
    <property type="match status" value="1"/>
</dbReference>
<sequence length="268" mass="28455">MPGPHEETNTSAGRPASVPTPRNSPSAGRLPAILADLLDRLPDNRCADLERVLRSAGSPDDPQVGRFIAGEHAAGLAYQLAELVRIWRAEAPGLTGAALALAFATARSLPRPEPPQVVVSGPLGASLPARLTSGVAAEVIRSATDSLMIASFAAHGARTIVEELERAIGRGIQVDLLLEESTGAAEAFAALPRGVRVWHRVESMGVLHAKFIAADRHTALLGSANLTDRALSSNIELGVVLRDPRLVASLVDHFRWLLEPENNIMRRA</sequence>
<dbReference type="InterPro" id="IPR001736">
    <property type="entry name" value="PLipase_D/transphosphatidylase"/>
</dbReference>
<keyword evidence="4" id="KW-1185">Reference proteome</keyword>
<organism evidence="3 4">
    <name type="scientific">Streptomyces althioticus subsp. attaecolombicae</name>
    <dbReference type="NCBI Taxonomy" id="3075534"/>
    <lineage>
        <taxon>Bacteria</taxon>
        <taxon>Bacillati</taxon>
        <taxon>Actinomycetota</taxon>
        <taxon>Actinomycetes</taxon>
        <taxon>Kitasatosporales</taxon>
        <taxon>Streptomycetaceae</taxon>
        <taxon>Streptomyces</taxon>
        <taxon>Streptomyces althioticus group</taxon>
    </lineage>
</organism>
<dbReference type="EMBL" id="JAVSGH010000007">
    <property type="protein sequence ID" value="MDT3724806.1"/>
    <property type="molecule type" value="Genomic_DNA"/>
</dbReference>
<feature type="domain" description="PLD phosphodiesterase" evidence="2">
    <location>
        <begin position="203"/>
        <end position="230"/>
    </location>
</feature>
<accession>A0ABU3HVS5</accession>
<dbReference type="Pfam" id="PF13091">
    <property type="entry name" value="PLDc_2"/>
    <property type="match status" value="1"/>
</dbReference>
<evidence type="ECO:0000259" key="2">
    <source>
        <dbReference type="PROSITE" id="PS50035"/>
    </source>
</evidence>
<dbReference type="Proteomes" id="UP001181313">
    <property type="component" value="Unassembled WGS sequence"/>
</dbReference>
<dbReference type="PANTHER" id="PTHR21248:SF22">
    <property type="entry name" value="PHOSPHOLIPASE D"/>
    <property type="match status" value="1"/>
</dbReference>
<name>A0ABU3HVS5_9ACTN</name>
<dbReference type="InterPro" id="IPR047955">
    <property type="entry name" value="DrmC-like"/>
</dbReference>
<evidence type="ECO:0000256" key="1">
    <source>
        <dbReference type="SAM" id="MobiDB-lite"/>
    </source>
</evidence>
<dbReference type="InterPro" id="IPR025202">
    <property type="entry name" value="PLD-like_dom"/>
</dbReference>